<dbReference type="PANTHER" id="PTHR43410:SF1">
    <property type="entry name" value="NITRIC OXIDE SYNTHASE"/>
    <property type="match status" value="1"/>
</dbReference>
<evidence type="ECO:0000313" key="17">
    <source>
        <dbReference type="Proteomes" id="UP000728032"/>
    </source>
</evidence>
<keyword evidence="9" id="KW-0479">Metal-binding</keyword>
<dbReference type="Proteomes" id="UP000728032">
    <property type="component" value="Unassembled WGS sequence"/>
</dbReference>
<evidence type="ECO:0000256" key="3">
    <source>
        <dbReference type="ARBA" id="ARBA00001974"/>
    </source>
</evidence>
<comment type="cofactor">
    <cofactor evidence="3">
        <name>FAD</name>
        <dbReference type="ChEBI" id="CHEBI:57692"/>
    </cofactor>
</comment>
<evidence type="ECO:0000256" key="7">
    <source>
        <dbReference type="ARBA" id="ARBA00022630"/>
    </source>
</evidence>
<dbReference type="AlphaFoldDB" id="A0A7R9QVF8"/>
<evidence type="ECO:0000256" key="5">
    <source>
        <dbReference type="ARBA" id="ARBA00012989"/>
    </source>
</evidence>
<dbReference type="GO" id="GO:0005516">
    <property type="term" value="F:calmodulin binding"/>
    <property type="evidence" value="ECO:0007669"/>
    <property type="project" value="UniProtKB-KW"/>
</dbReference>
<dbReference type="PRINTS" id="PR00371">
    <property type="entry name" value="FPNCR"/>
</dbReference>
<dbReference type="Gene3D" id="2.40.30.10">
    <property type="entry name" value="Translation factors"/>
    <property type="match status" value="1"/>
</dbReference>
<reference evidence="16" key="1">
    <citation type="submission" date="2020-11" db="EMBL/GenBank/DDBJ databases">
        <authorList>
            <person name="Tran Van P."/>
        </authorList>
    </citation>
    <scope>NUCLEOTIDE SEQUENCE</scope>
</reference>
<dbReference type="InterPro" id="IPR017938">
    <property type="entry name" value="Riboflavin_synthase-like_b-brl"/>
</dbReference>
<keyword evidence="11" id="KW-0521">NADP</keyword>
<gene>
    <name evidence="16" type="ORF">ONB1V03_LOCUS16500</name>
</gene>
<evidence type="ECO:0000256" key="14">
    <source>
        <dbReference type="ARBA" id="ARBA00023004"/>
    </source>
</evidence>
<keyword evidence="10" id="KW-0274">FAD</keyword>
<dbReference type="InterPro" id="IPR001433">
    <property type="entry name" value="OxRdtase_FAD/NAD-bd"/>
</dbReference>
<dbReference type="SUPFAM" id="SSF63380">
    <property type="entry name" value="Riboflavin synthase domain-like"/>
    <property type="match status" value="1"/>
</dbReference>
<dbReference type="InterPro" id="IPR001709">
    <property type="entry name" value="Flavoprot_Pyr_Nucl_cyt_Rdtase"/>
</dbReference>
<comment type="cofactor">
    <cofactor evidence="2">
        <name>heme b</name>
        <dbReference type="ChEBI" id="CHEBI:60344"/>
    </cofactor>
</comment>
<evidence type="ECO:0000256" key="1">
    <source>
        <dbReference type="ARBA" id="ARBA00001917"/>
    </source>
</evidence>
<keyword evidence="13" id="KW-0560">Oxidoreductase</keyword>
<dbReference type="Pfam" id="PF00667">
    <property type="entry name" value="FAD_binding_1"/>
    <property type="match status" value="1"/>
</dbReference>
<dbReference type="GO" id="GO:0046872">
    <property type="term" value="F:metal ion binding"/>
    <property type="evidence" value="ECO:0007669"/>
    <property type="project" value="UniProtKB-KW"/>
</dbReference>
<dbReference type="SUPFAM" id="SSF52343">
    <property type="entry name" value="Ferredoxin reductase-like, C-terminal NADP-linked domain"/>
    <property type="match status" value="1"/>
</dbReference>
<dbReference type="Gene3D" id="1.20.990.10">
    <property type="entry name" value="NADPH-cytochrome p450 Reductase, Chain A, domain 3"/>
    <property type="match status" value="1"/>
</dbReference>
<sequence>MKSATLKPLLWSRDNAKLVPYYGDNAQDICKFISLSKGPSRKVIHYRLRNRLPLQDGEIDGRTTVLVELEAVDVGGNTSTFYMPGDHLGVYPENHRELVDGILGYYPDYNPDQVYQIYVKVNHQMDDKSNAEEKWIPNEKLAMTSLREAFTRYLDITTPPTQQLLNLFAAQASDLDRSRLKQLATDSHKYEDWKAQSYPNLLEVLREFRSLRLPAELLLTQMPALQSRFYSISSSPLVGSSSRVDLTVAVVRYVTHTGVQHYGVCSNYLNQIPIGHSVYAFIRSAPNFRLPDDRLAPIIMVGPGSGIAPFRGFWQHRSKLIQTRKEDVNKLGKMSLFFGCRSPGMQLHAKEVQKMVGEGVIRRNFIAFSRIPGQSKRYVQDCLKSESQSVYHELMHDFGCELYVQDCLKSESQSVYHELMHEKGHFYVCGDVSMAEDVCKTLKFILQDNGIDDPEVALLSLKENMRYHEDIFGITLRTAEVTKRGRSDAMTKRSLSNT</sequence>
<keyword evidence="12" id="KW-0112">Calmodulin-binding</keyword>
<dbReference type="EMBL" id="OC933587">
    <property type="protein sequence ID" value="CAD7659929.1"/>
    <property type="molecule type" value="Genomic_DNA"/>
</dbReference>
<evidence type="ECO:0000256" key="6">
    <source>
        <dbReference type="ARBA" id="ARBA00022617"/>
    </source>
</evidence>
<evidence type="ECO:0000256" key="8">
    <source>
        <dbReference type="ARBA" id="ARBA00022643"/>
    </source>
</evidence>
<dbReference type="InterPro" id="IPR017927">
    <property type="entry name" value="FAD-bd_FR_type"/>
</dbReference>
<dbReference type="Pfam" id="PF00175">
    <property type="entry name" value="NAD_binding_1"/>
    <property type="match status" value="1"/>
</dbReference>
<dbReference type="FunFam" id="1.20.990.10:FF:000002">
    <property type="entry name" value="Nitric oxide synthase"/>
    <property type="match status" value="1"/>
</dbReference>
<evidence type="ECO:0000256" key="10">
    <source>
        <dbReference type="ARBA" id="ARBA00022827"/>
    </source>
</evidence>
<dbReference type="InterPro" id="IPR039261">
    <property type="entry name" value="FNR_nucleotide-bd"/>
</dbReference>
<dbReference type="InterPro" id="IPR050607">
    <property type="entry name" value="NOS"/>
</dbReference>
<feature type="domain" description="FAD-binding FR-type" evidence="15">
    <location>
        <begin position="41"/>
        <end position="291"/>
    </location>
</feature>
<evidence type="ECO:0000256" key="9">
    <source>
        <dbReference type="ARBA" id="ARBA00022723"/>
    </source>
</evidence>
<accession>A0A7R9QVF8</accession>
<name>A0A7R9QVF8_9ACAR</name>
<dbReference type="InterPro" id="IPR003097">
    <property type="entry name" value="CysJ-like_FAD-binding"/>
</dbReference>
<dbReference type="GO" id="GO:0004517">
    <property type="term" value="F:nitric-oxide synthase activity"/>
    <property type="evidence" value="ECO:0007669"/>
    <property type="project" value="UniProtKB-EC"/>
</dbReference>
<dbReference type="Gene3D" id="3.40.50.80">
    <property type="entry name" value="Nucleotide-binding domain of ferredoxin-NADP reductase (FNR) module"/>
    <property type="match status" value="2"/>
</dbReference>
<keyword evidence="7" id="KW-0285">Flavoprotein</keyword>
<dbReference type="PROSITE" id="PS51384">
    <property type="entry name" value="FAD_FR"/>
    <property type="match status" value="1"/>
</dbReference>
<evidence type="ECO:0000256" key="12">
    <source>
        <dbReference type="ARBA" id="ARBA00022860"/>
    </source>
</evidence>
<dbReference type="PANTHER" id="PTHR43410">
    <property type="entry name" value="NITRIC OXIDE SYNTHASE OXYGENASE"/>
    <property type="match status" value="1"/>
</dbReference>
<evidence type="ECO:0000256" key="13">
    <source>
        <dbReference type="ARBA" id="ARBA00023002"/>
    </source>
</evidence>
<evidence type="ECO:0000256" key="2">
    <source>
        <dbReference type="ARBA" id="ARBA00001970"/>
    </source>
</evidence>
<dbReference type="EC" id="1.14.13.39" evidence="5"/>
<proteinExistence type="inferred from homology"/>
<evidence type="ECO:0000313" key="16">
    <source>
        <dbReference type="EMBL" id="CAD7659929.1"/>
    </source>
</evidence>
<keyword evidence="17" id="KW-1185">Reference proteome</keyword>
<evidence type="ECO:0000259" key="15">
    <source>
        <dbReference type="PROSITE" id="PS51384"/>
    </source>
</evidence>
<dbReference type="EMBL" id="CAJPVJ010018762">
    <property type="protein sequence ID" value="CAG2177067.1"/>
    <property type="molecule type" value="Genomic_DNA"/>
</dbReference>
<keyword evidence="14" id="KW-0408">Iron</keyword>
<dbReference type="OrthoDB" id="1688044at2759"/>
<evidence type="ECO:0000256" key="4">
    <source>
        <dbReference type="ARBA" id="ARBA00006267"/>
    </source>
</evidence>
<keyword evidence="6" id="KW-0349">Heme</keyword>
<protein>
    <recommendedName>
        <fullName evidence="5">nitric-oxide synthase (NADPH)</fullName>
        <ecNumber evidence="5">1.14.13.39</ecNumber>
    </recommendedName>
</protein>
<organism evidence="16">
    <name type="scientific">Oppiella nova</name>
    <dbReference type="NCBI Taxonomy" id="334625"/>
    <lineage>
        <taxon>Eukaryota</taxon>
        <taxon>Metazoa</taxon>
        <taxon>Ecdysozoa</taxon>
        <taxon>Arthropoda</taxon>
        <taxon>Chelicerata</taxon>
        <taxon>Arachnida</taxon>
        <taxon>Acari</taxon>
        <taxon>Acariformes</taxon>
        <taxon>Sarcoptiformes</taxon>
        <taxon>Oribatida</taxon>
        <taxon>Brachypylina</taxon>
        <taxon>Oppioidea</taxon>
        <taxon>Oppiidae</taxon>
        <taxon>Oppiella</taxon>
    </lineage>
</organism>
<comment type="cofactor">
    <cofactor evidence="1">
        <name>FMN</name>
        <dbReference type="ChEBI" id="CHEBI:58210"/>
    </cofactor>
</comment>
<comment type="similarity">
    <text evidence="4">Belongs to the NOS family.</text>
</comment>
<evidence type="ECO:0000256" key="11">
    <source>
        <dbReference type="ARBA" id="ARBA00022857"/>
    </source>
</evidence>
<dbReference type="InterPro" id="IPR023173">
    <property type="entry name" value="NADPH_Cyt_P450_Rdtase_alpha"/>
</dbReference>
<keyword evidence="8" id="KW-0288">FMN</keyword>